<reference evidence="1" key="1">
    <citation type="submission" date="2015-06" db="EMBL/GenBank/DDBJ databases">
        <authorList>
            <person name="Radhakrishnan R."/>
            <person name="Underwood A."/>
            <person name="Al-Shahib A."/>
        </authorList>
    </citation>
    <scope>NUCLEOTIDE SEQUENCE</scope>
    <source>
        <strain evidence="1">P19_London_7_VIM_2_05_10</strain>
    </source>
</reference>
<reference evidence="5" key="2">
    <citation type="submission" date="2015-06" db="EMBL/GenBank/DDBJ databases">
        <authorList>
            <person name="Radhakrishnan Rajesh"/>
            <person name="Underwood Anthony"/>
            <person name="Al-Shahib Ali"/>
        </authorList>
    </citation>
    <scope>NUCLEOTIDE SEQUENCE [LARGE SCALE GENOMIC DNA]</scope>
    <source>
        <strain evidence="5">P19_London_7_VIM_2_05_10</strain>
    </source>
</reference>
<name>A0A069QAQ7_PSEAI</name>
<evidence type="ECO:0000313" key="4">
    <source>
        <dbReference type="EMBL" id="RPM07637.1"/>
    </source>
</evidence>
<dbReference type="EMBL" id="CVVU01000188">
    <property type="protein sequence ID" value="CRO85004.1"/>
    <property type="molecule type" value="Genomic_DNA"/>
</dbReference>
<dbReference type="Proteomes" id="UP000194857">
    <property type="component" value="Unassembled WGS sequence"/>
</dbReference>
<reference evidence="3 6" key="3">
    <citation type="submission" date="2017-05" db="EMBL/GenBank/DDBJ databases">
        <authorList>
            <person name="Song R."/>
            <person name="Chenine A.L."/>
            <person name="Ruprecht R.M."/>
        </authorList>
    </citation>
    <scope>NUCLEOTIDE SEQUENCE [LARGE SCALE GENOMIC DNA]</scope>
    <source>
        <strain evidence="3 6">S567_C10_BS</strain>
    </source>
</reference>
<evidence type="ECO:0000313" key="1">
    <source>
        <dbReference type="EMBL" id="CRO85004.1"/>
    </source>
</evidence>
<dbReference type="EMBL" id="NFFZ01000006">
    <property type="protein sequence ID" value="OTI61769.1"/>
    <property type="molecule type" value="Genomic_DNA"/>
</dbReference>
<accession>A0A069QAQ7</accession>
<dbReference type="Proteomes" id="UP000045039">
    <property type="component" value="Unassembled WGS sequence"/>
</dbReference>
<reference evidence="4 7" key="4">
    <citation type="submission" date="2017-08" db="EMBL/GenBank/DDBJ databases">
        <authorList>
            <person name="Feschi L."/>
            <person name="Jeukens J."/>
            <person name="Emond-Rheault J.-G."/>
            <person name="Kukavica-Ibrulj I."/>
            <person name="Boyle B."/>
            <person name="Levesque R.C."/>
        </authorList>
    </citation>
    <scope>NUCLEOTIDE SEQUENCE [LARGE SCALE GENOMIC DNA]</scope>
    <source>
        <strain evidence="4 7">PA-W36</strain>
    </source>
</reference>
<proteinExistence type="predicted"/>
<reference evidence="4 7" key="5">
    <citation type="submission" date="2019-01" db="EMBL/GenBank/DDBJ databases">
        <title>The Pseudomonas aeruginosa pan-genome provides new insights on its population structure, horizontal gene transfer and pathogenicity.</title>
        <authorList>
            <person name="Freschi L."/>
            <person name="Vincent A.T."/>
            <person name="Jeukens J."/>
            <person name="Emond-Rheault J.-G."/>
            <person name="Kukavica-Ibrulj I."/>
            <person name="Dupont M.-J."/>
            <person name="Charette S.J."/>
            <person name="Boyle B."/>
            <person name="Levesque R.C."/>
        </authorList>
    </citation>
    <scope>NUCLEOTIDE SEQUENCE [LARGE SCALE GENOMIC DNA]</scope>
    <source>
        <strain evidence="4 7">PA-W36</strain>
    </source>
</reference>
<dbReference type="Proteomes" id="UP000284767">
    <property type="component" value="Unassembled WGS sequence"/>
</dbReference>
<protein>
    <recommendedName>
        <fullName evidence="8">DUF2188 domain-containing protein</fullName>
    </recommendedName>
</protein>
<evidence type="ECO:0000313" key="2">
    <source>
        <dbReference type="EMBL" id="MZZ12711.1"/>
    </source>
</evidence>
<dbReference type="EMBL" id="WXZT01000006">
    <property type="protein sequence ID" value="MZZ12711.1"/>
    <property type="molecule type" value="Genomic_DNA"/>
</dbReference>
<evidence type="ECO:0000313" key="7">
    <source>
        <dbReference type="Proteomes" id="UP000284767"/>
    </source>
</evidence>
<organism evidence="3 6">
    <name type="scientific">Pseudomonas aeruginosa</name>
    <dbReference type="NCBI Taxonomy" id="287"/>
    <lineage>
        <taxon>Bacteria</taxon>
        <taxon>Pseudomonadati</taxon>
        <taxon>Pseudomonadota</taxon>
        <taxon>Gammaproteobacteria</taxon>
        <taxon>Pseudomonadales</taxon>
        <taxon>Pseudomonadaceae</taxon>
        <taxon>Pseudomonas</taxon>
    </lineage>
</organism>
<evidence type="ECO:0000313" key="6">
    <source>
        <dbReference type="Proteomes" id="UP000194857"/>
    </source>
</evidence>
<dbReference type="Proteomes" id="UP000644192">
    <property type="component" value="Unassembled WGS sequence"/>
</dbReference>
<evidence type="ECO:0000313" key="3">
    <source>
        <dbReference type="EMBL" id="OTI61769.1"/>
    </source>
</evidence>
<gene>
    <name evidence="3" type="ORF">CAZ10_13805</name>
    <name evidence="2" type="ORF">GUL26_10670</name>
    <name evidence="4" type="ORF">IPC1295_26525</name>
    <name evidence="1" type="ORF">PAERUG_P19_London_7_VIM_2_05_10_02670</name>
</gene>
<dbReference type="RefSeq" id="WP_003160407.1">
    <property type="nucleotide sequence ID" value="NZ_BAABSN010000002.1"/>
</dbReference>
<dbReference type="AlphaFoldDB" id="A0A069QAQ7"/>
<evidence type="ECO:0000313" key="5">
    <source>
        <dbReference type="Proteomes" id="UP000045039"/>
    </source>
</evidence>
<reference evidence="2" key="6">
    <citation type="submission" date="2020-01" db="EMBL/GenBank/DDBJ databases">
        <title>Bacteria Cultured from War Wounds Associated with the Conflict in Eastern Ukraine.</title>
        <authorList>
            <person name="Snesrud E."/>
            <person name="Galac M.R."/>
            <person name="Mc Gann P."/>
            <person name="Valentine K."/>
            <person name="Viacheslav K."/>
        </authorList>
    </citation>
    <scope>NUCLEOTIDE SEQUENCE</scope>
    <source>
        <strain evidence="2">VNMU148</strain>
    </source>
</reference>
<sequence>MPNTLWIERLDTHAEPFWRVRLGTRGICFRNERAAREFAALLHSRRAWQLERNAEEKGAESPE</sequence>
<comment type="caution">
    <text evidence="3">The sequence shown here is derived from an EMBL/GenBank/DDBJ whole genome shotgun (WGS) entry which is preliminary data.</text>
</comment>
<evidence type="ECO:0008006" key="8">
    <source>
        <dbReference type="Google" id="ProtNLM"/>
    </source>
</evidence>
<dbReference type="EMBL" id="NSNE01000020">
    <property type="protein sequence ID" value="RPM07637.1"/>
    <property type="molecule type" value="Genomic_DNA"/>
</dbReference>